<evidence type="ECO:0000259" key="7">
    <source>
        <dbReference type="PROSITE" id="PS52035"/>
    </source>
</evidence>
<dbReference type="PROSITE" id="PS52035">
    <property type="entry name" value="PEPTIDASE_M14"/>
    <property type="match status" value="1"/>
</dbReference>
<sequence>MSPLNTTISRAWQALREQPLHISYLGGEMLYDACDTLARDNADITMEEIGISRLGRPLFALTLGSGPTNITIKGNAHADEPAGIVTCLVLARLLTENPVWQILNDHFRFFLIPTANPDGLARNWEWLDGAFDLKRYFMHVYRDLPCDDVEFGYPASIDTSVQDVRPENMACARFFDTAAPVAAHLSLHSIVFTGGAWFLIAADTNLTPFEPSLSFVTDACVDEGIPLHDEDRGGQKGFTRLREGFHSIPTVEGMKAFFNRSGDTALASDFRINSMQYAMKNCGARFAAVSELPYAFDRALANMTPTGLTRRDLELRRVDQYTIVLNELADTLDRFYDLPKTDDGQFWMDYFSAYLAYRRSSLKSLMRDMDRYADKQATLRDLYDVNLLELRHRIYNSAAGYRLSRFGDHPNADEWGKRYRTCFDQQFDEMASRFQFQVVSLVTQVRLQLAIILAGLIAVGDQETSDLKNE</sequence>
<dbReference type="Gene3D" id="3.40.630.10">
    <property type="entry name" value="Zn peptidases"/>
    <property type="match status" value="1"/>
</dbReference>
<keyword evidence="5" id="KW-0862">Zinc</keyword>
<dbReference type="GO" id="GO:0008270">
    <property type="term" value="F:zinc ion binding"/>
    <property type="evidence" value="ECO:0007669"/>
    <property type="project" value="InterPro"/>
</dbReference>
<feature type="domain" description="Peptidase M14" evidence="7">
    <location>
        <begin position="23"/>
        <end position="304"/>
    </location>
</feature>
<organism evidence="8">
    <name type="scientific">marine metagenome</name>
    <dbReference type="NCBI Taxonomy" id="408172"/>
    <lineage>
        <taxon>unclassified sequences</taxon>
        <taxon>metagenomes</taxon>
        <taxon>ecological metagenomes</taxon>
    </lineage>
</organism>
<dbReference type="EMBL" id="UINC01053407">
    <property type="protein sequence ID" value="SVB69884.1"/>
    <property type="molecule type" value="Genomic_DNA"/>
</dbReference>
<keyword evidence="3" id="KW-0645">Protease</keyword>
<accession>A0A382G5H8</accession>
<keyword evidence="4" id="KW-0378">Hydrolase</keyword>
<dbReference type="GO" id="GO:0006508">
    <property type="term" value="P:proteolysis"/>
    <property type="evidence" value="ECO:0007669"/>
    <property type="project" value="UniProtKB-KW"/>
</dbReference>
<dbReference type="Pfam" id="PF00246">
    <property type="entry name" value="Peptidase_M14"/>
    <property type="match status" value="1"/>
</dbReference>
<comment type="cofactor">
    <cofactor evidence="1">
        <name>Zn(2+)</name>
        <dbReference type="ChEBI" id="CHEBI:29105"/>
    </cofactor>
</comment>
<name>A0A382G5H8_9ZZZZ</name>
<protein>
    <recommendedName>
        <fullName evidence="7">Peptidase M14 domain-containing protein</fullName>
    </recommendedName>
</protein>
<reference evidence="8" key="1">
    <citation type="submission" date="2018-05" db="EMBL/GenBank/DDBJ databases">
        <authorList>
            <person name="Lanie J.A."/>
            <person name="Ng W.-L."/>
            <person name="Kazmierczak K.M."/>
            <person name="Andrzejewski T.M."/>
            <person name="Davidsen T.M."/>
            <person name="Wayne K.J."/>
            <person name="Tettelin H."/>
            <person name="Glass J.I."/>
            <person name="Rusch D."/>
            <person name="Podicherti R."/>
            <person name="Tsui H.-C.T."/>
            <person name="Winkler M.E."/>
        </authorList>
    </citation>
    <scope>NUCLEOTIDE SEQUENCE</scope>
</reference>
<evidence type="ECO:0000256" key="5">
    <source>
        <dbReference type="ARBA" id="ARBA00022833"/>
    </source>
</evidence>
<evidence type="ECO:0000256" key="2">
    <source>
        <dbReference type="ARBA" id="ARBA00005988"/>
    </source>
</evidence>
<evidence type="ECO:0000313" key="8">
    <source>
        <dbReference type="EMBL" id="SVB69884.1"/>
    </source>
</evidence>
<gene>
    <name evidence="8" type="ORF">METZ01_LOCUS222738</name>
</gene>
<evidence type="ECO:0000256" key="1">
    <source>
        <dbReference type="ARBA" id="ARBA00001947"/>
    </source>
</evidence>
<evidence type="ECO:0000256" key="4">
    <source>
        <dbReference type="ARBA" id="ARBA00022801"/>
    </source>
</evidence>
<keyword evidence="6" id="KW-0482">Metalloprotease</keyword>
<dbReference type="GO" id="GO:0004181">
    <property type="term" value="F:metallocarboxypeptidase activity"/>
    <property type="evidence" value="ECO:0007669"/>
    <property type="project" value="InterPro"/>
</dbReference>
<proteinExistence type="inferred from homology"/>
<comment type="similarity">
    <text evidence="2">Belongs to the peptidase M14 family.</text>
</comment>
<dbReference type="AlphaFoldDB" id="A0A382G5H8"/>
<dbReference type="PANTHER" id="PTHR11705:SF143">
    <property type="entry name" value="SLL0236 PROTEIN"/>
    <property type="match status" value="1"/>
</dbReference>
<dbReference type="GO" id="GO:0005615">
    <property type="term" value="C:extracellular space"/>
    <property type="evidence" value="ECO:0007669"/>
    <property type="project" value="TreeGrafter"/>
</dbReference>
<dbReference type="SUPFAM" id="SSF53187">
    <property type="entry name" value="Zn-dependent exopeptidases"/>
    <property type="match status" value="1"/>
</dbReference>
<evidence type="ECO:0000256" key="6">
    <source>
        <dbReference type="ARBA" id="ARBA00023049"/>
    </source>
</evidence>
<evidence type="ECO:0000256" key="3">
    <source>
        <dbReference type="ARBA" id="ARBA00022670"/>
    </source>
</evidence>
<dbReference type="InterPro" id="IPR000834">
    <property type="entry name" value="Peptidase_M14"/>
</dbReference>
<dbReference type="PANTHER" id="PTHR11705">
    <property type="entry name" value="PROTEASE FAMILY M14 CARBOXYPEPTIDASE A,B"/>
    <property type="match status" value="1"/>
</dbReference>